<feature type="transmembrane region" description="Helical" evidence="5">
    <location>
        <begin position="268"/>
        <end position="287"/>
    </location>
</feature>
<dbReference type="InterPro" id="IPR044880">
    <property type="entry name" value="NCX_ion-bd_dom_sf"/>
</dbReference>
<comment type="caution">
    <text evidence="7">The sequence shown here is derived from an EMBL/GenBank/DDBJ whole genome shotgun (WGS) entry which is preliminary data.</text>
</comment>
<name>A0A1F8F127_9BACT</name>
<feature type="domain" description="Sodium/calcium exchanger membrane region" evidence="6">
    <location>
        <begin position="6"/>
        <end position="146"/>
    </location>
</feature>
<protein>
    <recommendedName>
        <fullName evidence="6">Sodium/calcium exchanger membrane region domain-containing protein</fullName>
    </recommendedName>
</protein>
<feature type="transmembrane region" description="Helical" evidence="5">
    <location>
        <begin position="79"/>
        <end position="96"/>
    </location>
</feature>
<dbReference type="GO" id="GO:0005886">
    <property type="term" value="C:plasma membrane"/>
    <property type="evidence" value="ECO:0007669"/>
    <property type="project" value="TreeGrafter"/>
</dbReference>
<reference evidence="7 8" key="1">
    <citation type="journal article" date="2016" name="Nat. Commun.">
        <title>Thousands of microbial genomes shed light on interconnected biogeochemical processes in an aquifer system.</title>
        <authorList>
            <person name="Anantharaman K."/>
            <person name="Brown C.T."/>
            <person name="Hug L.A."/>
            <person name="Sharon I."/>
            <person name="Castelle C.J."/>
            <person name="Probst A.J."/>
            <person name="Thomas B.C."/>
            <person name="Singh A."/>
            <person name="Wilkins M.J."/>
            <person name="Karaoz U."/>
            <person name="Brodie E.L."/>
            <person name="Williams K.H."/>
            <person name="Hubbard S.S."/>
            <person name="Banfield J.F."/>
        </authorList>
    </citation>
    <scope>NUCLEOTIDE SEQUENCE [LARGE SCALE GENOMIC DNA]</scope>
</reference>
<feature type="transmembrane region" description="Helical" evidence="5">
    <location>
        <begin position="236"/>
        <end position="262"/>
    </location>
</feature>
<feature type="transmembrane region" description="Helical" evidence="5">
    <location>
        <begin position="108"/>
        <end position="126"/>
    </location>
</feature>
<feature type="domain" description="Sodium/calcium exchanger membrane region" evidence="6">
    <location>
        <begin position="171"/>
        <end position="310"/>
    </location>
</feature>
<proteinExistence type="predicted"/>
<dbReference type="GO" id="GO:0005262">
    <property type="term" value="F:calcium channel activity"/>
    <property type="evidence" value="ECO:0007669"/>
    <property type="project" value="TreeGrafter"/>
</dbReference>
<accession>A0A1F8F127</accession>
<feature type="transmembrane region" description="Helical" evidence="5">
    <location>
        <begin position="6"/>
        <end position="27"/>
    </location>
</feature>
<evidence type="ECO:0000313" key="8">
    <source>
        <dbReference type="Proteomes" id="UP000176834"/>
    </source>
</evidence>
<organism evidence="7 8">
    <name type="scientific">Candidatus Yanofskybacteria bacterium RIFCSPHIGHO2_02_FULL_38_22b</name>
    <dbReference type="NCBI Taxonomy" id="1802673"/>
    <lineage>
        <taxon>Bacteria</taxon>
        <taxon>Candidatus Yanofskyibacteriota</taxon>
    </lineage>
</organism>
<dbReference type="GO" id="GO:0006874">
    <property type="term" value="P:intracellular calcium ion homeostasis"/>
    <property type="evidence" value="ECO:0007669"/>
    <property type="project" value="TreeGrafter"/>
</dbReference>
<sequence length="315" mass="34331">MEVLDFIFFVLLLGILFYSGGLLVRSLTVLGRYMQLSEYVVSFILVAFATSLPEFFVGINSALSGASLLSLGNIVGANMLNISLVLGLAIIFAKGLDTSKTIEKEDMVFGFVIMVAPVLMAFDGIISRIDGLVLLTGFIFYIIYLLKTEHKKSVFNEIRPSDAMRINPLKHFFLFLIGAALLLASSSFVVSYAVELASYWALPLFVVGILVSFGTTLPEVVFSFKSVSLEHGSMSLGNVFGSIVVNISLILGLAALINPIIIENLPRTIIGLSLTAMMAVIIQIYSFKNSRLKPWLGFALVFMALAFVVVEALIK</sequence>
<evidence type="ECO:0000256" key="5">
    <source>
        <dbReference type="SAM" id="Phobius"/>
    </source>
</evidence>
<evidence type="ECO:0000256" key="2">
    <source>
        <dbReference type="ARBA" id="ARBA00022692"/>
    </source>
</evidence>
<keyword evidence="2 5" id="KW-0812">Transmembrane</keyword>
<dbReference type="EMBL" id="MGJN01000014">
    <property type="protein sequence ID" value="OGN06844.1"/>
    <property type="molecule type" value="Genomic_DNA"/>
</dbReference>
<evidence type="ECO:0000259" key="6">
    <source>
        <dbReference type="Pfam" id="PF01699"/>
    </source>
</evidence>
<evidence type="ECO:0000313" key="7">
    <source>
        <dbReference type="EMBL" id="OGN06844.1"/>
    </source>
</evidence>
<dbReference type="PANTHER" id="PTHR10846">
    <property type="entry name" value="SODIUM/POTASSIUM/CALCIUM EXCHANGER"/>
    <property type="match status" value="1"/>
</dbReference>
<comment type="subcellular location">
    <subcellularLocation>
        <location evidence="1">Membrane</location>
        <topology evidence="1">Multi-pass membrane protein</topology>
    </subcellularLocation>
</comment>
<evidence type="ECO:0000256" key="1">
    <source>
        <dbReference type="ARBA" id="ARBA00004141"/>
    </source>
</evidence>
<gene>
    <name evidence="7" type="ORF">A3B86_03020</name>
</gene>
<feature type="transmembrane region" description="Helical" evidence="5">
    <location>
        <begin position="132"/>
        <end position="150"/>
    </location>
</feature>
<dbReference type="InterPro" id="IPR004837">
    <property type="entry name" value="NaCa_Exmemb"/>
</dbReference>
<keyword evidence="3 5" id="KW-1133">Transmembrane helix</keyword>
<feature type="transmembrane region" description="Helical" evidence="5">
    <location>
        <begin position="200"/>
        <end position="224"/>
    </location>
</feature>
<feature type="transmembrane region" description="Helical" evidence="5">
    <location>
        <begin position="294"/>
        <end position="314"/>
    </location>
</feature>
<dbReference type="GO" id="GO:0008273">
    <property type="term" value="F:calcium, potassium:sodium antiporter activity"/>
    <property type="evidence" value="ECO:0007669"/>
    <property type="project" value="TreeGrafter"/>
</dbReference>
<dbReference type="Gene3D" id="1.20.1420.30">
    <property type="entry name" value="NCX, central ion-binding region"/>
    <property type="match status" value="1"/>
</dbReference>
<evidence type="ECO:0000256" key="4">
    <source>
        <dbReference type="ARBA" id="ARBA00023136"/>
    </source>
</evidence>
<dbReference type="Proteomes" id="UP000176834">
    <property type="component" value="Unassembled WGS sequence"/>
</dbReference>
<evidence type="ECO:0000256" key="3">
    <source>
        <dbReference type="ARBA" id="ARBA00022989"/>
    </source>
</evidence>
<dbReference type="PANTHER" id="PTHR10846:SF8">
    <property type="entry name" value="INNER MEMBRANE PROTEIN YRBG"/>
    <property type="match status" value="1"/>
</dbReference>
<dbReference type="Pfam" id="PF01699">
    <property type="entry name" value="Na_Ca_ex"/>
    <property type="match status" value="2"/>
</dbReference>
<feature type="transmembrane region" description="Helical" evidence="5">
    <location>
        <begin position="171"/>
        <end position="194"/>
    </location>
</feature>
<keyword evidence="4 5" id="KW-0472">Membrane</keyword>
<dbReference type="InterPro" id="IPR004481">
    <property type="entry name" value="K/Na/Ca-exchanger"/>
</dbReference>
<dbReference type="AlphaFoldDB" id="A0A1F8F127"/>
<feature type="transmembrane region" description="Helical" evidence="5">
    <location>
        <begin position="39"/>
        <end position="59"/>
    </location>
</feature>